<dbReference type="Pfam" id="PF09772">
    <property type="entry name" value="Tmem26"/>
    <property type="match status" value="1"/>
</dbReference>
<keyword evidence="3" id="KW-0812">Transmembrane</keyword>
<dbReference type="InterPro" id="IPR019169">
    <property type="entry name" value="Transmembrane_26"/>
</dbReference>
<gene>
    <name evidence="4" type="ORF">OVN521_LOCUS11063</name>
</gene>
<feature type="compositionally biased region" description="Basic and acidic residues" evidence="2">
    <location>
        <begin position="904"/>
        <end position="919"/>
    </location>
</feature>
<dbReference type="PANTHER" id="PTHR22168:SF7">
    <property type="entry name" value="TRANSMEMBRANE PROTEIN 26-LIKE"/>
    <property type="match status" value="1"/>
</dbReference>
<feature type="region of interest" description="Disordered" evidence="2">
    <location>
        <begin position="904"/>
        <end position="961"/>
    </location>
</feature>
<organism evidence="4 5">
    <name type="scientific">Rotaria magnacalcarata</name>
    <dbReference type="NCBI Taxonomy" id="392030"/>
    <lineage>
        <taxon>Eukaryota</taxon>
        <taxon>Metazoa</taxon>
        <taxon>Spiralia</taxon>
        <taxon>Gnathifera</taxon>
        <taxon>Rotifera</taxon>
        <taxon>Eurotatoria</taxon>
        <taxon>Bdelloidea</taxon>
        <taxon>Philodinida</taxon>
        <taxon>Philodinidae</taxon>
        <taxon>Rotaria</taxon>
    </lineage>
</organism>
<feature type="transmembrane region" description="Helical" evidence="3">
    <location>
        <begin position="1126"/>
        <end position="1146"/>
    </location>
</feature>
<evidence type="ECO:0000313" key="4">
    <source>
        <dbReference type="EMBL" id="CAF3929794.1"/>
    </source>
</evidence>
<keyword evidence="3" id="KW-0472">Membrane</keyword>
<proteinExistence type="predicted"/>
<comment type="caution">
    <text evidence="4">The sequence shown here is derived from an EMBL/GenBank/DDBJ whole genome shotgun (WGS) entry which is preliminary data.</text>
</comment>
<keyword evidence="1" id="KW-0175">Coiled coil</keyword>
<reference evidence="4" key="1">
    <citation type="submission" date="2021-02" db="EMBL/GenBank/DDBJ databases">
        <authorList>
            <person name="Nowell W R."/>
        </authorList>
    </citation>
    <scope>NUCLEOTIDE SEQUENCE</scope>
</reference>
<evidence type="ECO:0000256" key="1">
    <source>
        <dbReference type="SAM" id="Coils"/>
    </source>
</evidence>
<dbReference type="PANTHER" id="PTHR22168">
    <property type="entry name" value="TMEM26 PROTEIN"/>
    <property type="match status" value="1"/>
</dbReference>
<dbReference type="EMBL" id="CAJOBG010001446">
    <property type="protein sequence ID" value="CAF3929794.1"/>
    <property type="molecule type" value="Genomic_DNA"/>
</dbReference>
<evidence type="ECO:0000256" key="2">
    <source>
        <dbReference type="SAM" id="MobiDB-lite"/>
    </source>
</evidence>
<dbReference type="Proteomes" id="UP000663866">
    <property type="component" value="Unassembled WGS sequence"/>
</dbReference>
<keyword evidence="3" id="KW-1133">Transmembrane helix</keyword>
<evidence type="ECO:0000313" key="5">
    <source>
        <dbReference type="Proteomes" id="UP000663866"/>
    </source>
</evidence>
<feature type="transmembrane region" description="Helical" evidence="3">
    <location>
        <begin position="1158"/>
        <end position="1178"/>
    </location>
</feature>
<feature type="non-terminal residue" evidence="4">
    <location>
        <position position="1"/>
    </location>
</feature>
<name>A0A819J8Q4_9BILA</name>
<feature type="coiled-coil region" evidence="1">
    <location>
        <begin position="1188"/>
        <end position="1246"/>
    </location>
</feature>
<evidence type="ECO:0000256" key="3">
    <source>
        <dbReference type="SAM" id="Phobius"/>
    </source>
</evidence>
<protein>
    <submittedName>
        <fullName evidence="4">Uncharacterized protein</fullName>
    </submittedName>
</protein>
<keyword evidence="5" id="KW-1185">Reference proteome</keyword>
<sequence>RVPPVTIQLPDEIKAEGSLLQPGVPVPGITLADETKAESVAVSSERKPTDVVNPEKPVLEARVQPVTIQLPDEIKAQGSLLQPGVPVPGITLADETKAEGTCAEPCVLVPGITLVDETTAESVAICSKTKPTDVVKPETSVPEACVPVATTELRDEIKAEGAVLQAWVLVPGITLVDETRAESAAVSSETKPADVVKPETSVPEACVQVVTTQLPDEIKAEGTVLQACVLVPGITLVDATKAESVAVSSERKPTDVVNRETSVPEACVPVVTTPPRVEIKAEGTVLQACVLVPGIPLVDETKAESVAVSSETKPTDVVNPETPVLEACVPAVTIQLPDGIKAEGTVFEACNPAPAIQHTEEINAEALRASSKTRAFYDIKARTCTALNETKLADDVAVEALALEACLVAGESRLAEESRVEGQVASTETKPAYGVKGKAPSLVSCVLVGETKPPDVVKAEAPAGSIVTFFLADGVEAESPASCALTIPADEFKREASVHGGSVGLPHVEAYEEVKAEKALVGVIRTIELVDQSGTKICCEKLDDTENLPSGEDNFVTPDTLSETGNELECDLAISDLSTSCDVVVEDNSGAFEFESDGQVVGSANCDELGVVSLVPLVLRSERKLDVIDNVEVLRILIVMTELLGIPVCADSSRKGVSCGEPATQGINASNISNAGRSNVPGCQEIPEGMIENLSKEVVTQEKVVEPDVRSGASVSDASKERVTEVALRSGSMLSPRILITEVEPFDCNESTLPEHLDAVNELLTSDIEQLETDIVMNDGNSSSGDVTIISNHANVTNNAEDSSHTHSISGVPNTEFLPALGTLDDLRKLERFKTMRSAAVQVVGDSTVVADKMDSGDAADINKLVTTSSNESNSKNETVSAVVDVAETPEGFVAKALAFFQRKPDGEKEPAEDDKQADVGDSEEEKFTLIEPVISNTVPPSGSEEEKKENDNLTNAATSRKIHEKVVDHVARVDVGSVIENINPAAIESKITLQGLSATIVDRKNIGDSKPIVVSPVQSQIECSGLVGNVEVTKQINDVKLESGFAVGSNEISSKGAAMGDNAQKFIDTKIEKITEAKMTEIENYYSTDTLIIFVIRNSFARIMMASLLVVCYARTMCEKQQLWILPKFCYIGLVFLILDWWIILLKVNIHRKLVEYFWINSGVAIFIIFTMPPLWISRYGYFIQSVKNLKVQAKHANINLESYVSECWDLKERKELDFIEFRRTESLEQALSTINKNISECNQKDEMNAGSWCSYGICLMKQMPDEMLEQVVVLSTICVRWMITGNLGLDQLITYFISTASDIVDFASTMVGQSEELIQDKNKDIMKAIIAAYFISLSQFSVNLSGKRKHNHAYDLILWSKAKIRERLLIIIDLLCSTEIWGILAQMATEDGLLLGLRILTIIKFNASTLENFFFAVKNSLTIAIFTYYAAAISDSYIRHRYFYQHYFRKQSQQNDQKLVSKRLIKRKSILKGSQSVKNESINLI</sequence>
<accession>A0A819J8Q4</accession>